<dbReference type="Gene3D" id="1.20.1250.20">
    <property type="entry name" value="MFS general substrate transporter like domains"/>
    <property type="match status" value="1"/>
</dbReference>
<evidence type="ECO:0008006" key="8">
    <source>
        <dbReference type="Google" id="ProtNLM"/>
    </source>
</evidence>
<feature type="transmembrane region" description="Helical" evidence="5">
    <location>
        <begin position="505"/>
        <end position="526"/>
    </location>
</feature>
<feature type="transmembrane region" description="Helical" evidence="5">
    <location>
        <begin position="225"/>
        <end position="244"/>
    </location>
</feature>
<evidence type="ECO:0000256" key="5">
    <source>
        <dbReference type="SAM" id="Phobius"/>
    </source>
</evidence>
<dbReference type="EMBL" id="PDLN01000019">
    <property type="protein sequence ID" value="RDW60313.1"/>
    <property type="molecule type" value="Genomic_DNA"/>
</dbReference>
<evidence type="ECO:0000313" key="7">
    <source>
        <dbReference type="Proteomes" id="UP000256328"/>
    </source>
</evidence>
<dbReference type="Proteomes" id="UP000256328">
    <property type="component" value="Unassembled WGS sequence"/>
</dbReference>
<feature type="transmembrane region" description="Helical" evidence="5">
    <location>
        <begin position="411"/>
        <end position="430"/>
    </location>
</feature>
<dbReference type="AlphaFoldDB" id="A0A3D8QES8"/>
<dbReference type="PANTHER" id="PTHR23502">
    <property type="entry name" value="MAJOR FACILITATOR SUPERFAMILY"/>
    <property type="match status" value="1"/>
</dbReference>
<keyword evidence="4 5" id="KW-0472">Membrane</keyword>
<dbReference type="PANTHER" id="PTHR23502:SF139">
    <property type="entry name" value="MAJOR FACILITATOR SUPERFAMILY (MFS) PROFILE DOMAIN-CONTAINING PROTEIN-RELATED"/>
    <property type="match status" value="1"/>
</dbReference>
<dbReference type="GO" id="GO:0005886">
    <property type="term" value="C:plasma membrane"/>
    <property type="evidence" value="ECO:0007669"/>
    <property type="project" value="TreeGrafter"/>
</dbReference>
<evidence type="ECO:0000313" key="6">
    <source>
        <dbReference type="EMBL" id="RDW60313.1"/>
    </source>
</evidence>
<protein>
    <recommendedName>
        <fullName evidence="8">Major facilitator superfamily (MFS) profile domain-containing protein</fullName>
    </recommendedName>
</protein>
<reference evidence="6 7" key="1">
    <citation type="journal article" date="2018" name="IMA Fungus">
        <title>IMA Genome-F 9: Draft genome sequence of Annulohypoxylon stygium, Aspergillus mulundensis, Berkeleyomyces basicola (syn. Thielaviopsis basicola), Ceratocystis smalleyi, two Cercospora beticola strains, Coleophoma cylindrospora, Fusarium fracticaudum, Phialophora cf. hyalina, and Morchella septimelata.</title>
        <authorList>
            <person name="Wingfield B.D."/>
            <person name="Bills G.F."/>
            <person name="Dong Y."/>
            <person name="Huang W."/>
            <person name="Nel W.J."/>
            <person name="Swalarsk-Parry B.S."/>
            <person name="Vaghefi N."/>
            <person name="Wilken P.M."/>
            <person name="An Z."/>
            <person name="de Beer Z.W."/>
            <person name="De Vos L."/>
            <person name="Chen L."/>
            <person name="Duong T.A."/>
            <person name="Gao Y."/>
            <person name="Hammerbacher A."/>
            <person name="Kikkert J.R."/>
            <person name="Li Y."/>
            <person name="Li H."/>
            <person name="Li K."/>
            <person name="Li Q."/>
            <person name="Liu X."/>
            <person name="Ma X."/>
            <person name="Naidoo K."/>
            <person name="Pethybridge S.J."/>
            <person name="Sun J."/>
            <person name="Steenkamp E.T."/>
            <person name="van der Nest M.A."/>
            <person name="van Wyk S."/>
            <person name="Wingfield M.J."/>
            <person name="Xiong C."/>
            <person name="Yue Q."/>
            <person name="Zhang X."/>
        </authorList>
    </citation>
    <scope>NUCLEOTIDE SEQUENCE [LARGE SCALE GENOMIC DNA]</scope>
    <source>
        <strain evidence="6 7">BP5796</strain>
    </source>
</reference>
<keyword evidence="7" id="KW-1185">Reference proteome</keyword>
<feature type="transmembrane region" description="Helical" evidence="5">
    <location>
        <begin position="474"/>
        <end position="493"/>
    </location>
</feature>
<feature type="transmembrane region" description="Helical" evidence="5">
    <location>
        <begin position="106"/>
        <end position="124"/>
    </location>
</feature>
<proteinExistence type="predicted"/>
<dbReference type="InterPro" id="IPR036259">
    <property type="entry name" value="MFS_trans_sf"/>
</dbReference>
<evidence type="ECO:0000256" key="3">
    <source>
        <dbReference type="ARBA" id="ARBA00022989"/>
    </source>
</evidence>
<name>A0A3D8QES8_9HELO</name>
<feature type="transmembrane region" description="Helical" evidence="5">
    <location>
        <begin position="66"/>
        <end position="94"/>
    </location>
</feature>
<dbReference type="OrthoDB" id="268400at2759"/>
<feature type="transmembrane region" description="Helical" evidence="5">
    <location>
        <begin position="442"/>
        <end position="462"/>
    </location>
</feature>
<keyword evidence="3 5" id="KW-1133">Transmembrane helix</keyword>
<feature type="transmembrane region" description="Helical" evidence="5">
    <location>
        <begin position="136"/>
        <end position="153"/>
    </location>
</feature>
<sequence length="550" mass="59971">MATNDISQKEIIAHYEATSLKDMAGASHRLAGDALLVTVQGEICRLPVPSNDPNDPLNFTRWEKAAIIVACCWFSIMSLALSGGLGAILSTFFQIYLPQGHSTEEIVRLLTFPALFIGVGNYIILPMSLAFGRRPVFILSVVILLAATIGSAVQNSYEAHLATRIIQGLATGATESLLPLMLTDITFLHERSKIFGFYWATQNIFSSGLNIASSYETSINWRLYYWVYVAAIGLGLLLVIFGAFETRFARPLSSLSGQVVYTDNYGVTRILSDEEAQAHLPTSPAITTYSSAPPKKTYSQMLRPWSGSAPRPARLIIMSWIHMAESFTSPGILYAVLLSSITLGCTIGISLTYNTVLENNYGWPAENVGLINIGGIIGGIVGMLYGGWPADRLVIYLAKRNHGIHKPEHRLIMLILPGFLGVGSLLLYGFTASGGSTWWGPYIGWTLFQVVFVTVLIVSTTFAAEAWPKNPGPAIVVVVGSKNLISFGASYGITPMVTEHGYPWALGVLAAIFGAIFLLGVPVYFWNPKWRAYVARKEEEHRELGVGTTT</sequence>
<gene>
    <name evidence="6" type="ORF">BP5796_11919</name>
</gene>
<evidence type="ECO:0000256" key="4">
    <source>
        <dbReference type="ARBA" id="ARBA00023136"/>
    </source>
</evidence>
<feature type="transmembrane region" description="Helical" evidence="5">
    <location>
        <begin position="332"/>
        <end position="356"/>
    </location>
</feature>
<feature type="transmembrane region" description="Helical" evidence="5">
    <location>
        <begin position="368"/>
        <end position="390"/>
    </location>
</feature>
<accession>A0A3D8QES8</accession>
<comment type="subcellular location">
    <subcellularLocation>
        <location evidence="1">Membrane</location>
        <topology evidence="1">Multi-pass membrane protein</topology>
    </subcellularLocation>
</comment>
<comment type="caution">
    <text evidence="6">The sequence shown here is derived from an EMBL/GenBank/DDBJ whole genome shotgun (WGS) entry which is preliminary data.</text>
</comment>
<organism evidence="6 7">
    <name type="scientific">Coleophoma crateriformis</name>
    <dbReference type="NCBI Taxonomy" id="565419"/>
    <lineage>
        <taxon>Eukaryota</taxon>
        <taxon>Fungi</taxon>
        <taxon>Dikarya</taxon>
        <taxon>Ascomycota</taxon>
        <taxon>Pezizomycotina</taxon>
        <taxon>Leotiomycetes</taxon>
        <taxon>Helotiales</taxon>
        <taxon>Dermateaceae</taxon>
        <taxon>Coleophoma</taxon>
    </lineage>
</organism>
<dbReference type="Pfam" id="PF07690">
    <property type="entry name" value="MFS_1"/>
    <property type="match status" value="1"/>
</dbReference>
<dbReference type="InterPro" id="IPR011701">
    <property type="entry name" value="MFS"/>
</dbReference>
<keyword evidence="2 5" id="KW-0812">Transmembrane</keyword>
<dbReference type="GO" id="GO:0022857">
    <property type="term" value="F:transmembrane transporter activity"/>
    <property type="evidence" value="ECO:0007669"/>
    <property type="project" value="InterPro"/>
</dbReference>
<evidence type="ECO:0000256" key="1">
    <source>
        <dbReference type="ARBA" id="ARBA00004141"/>
    </source>
</evidence>
<evidence type="ECO:0000256" key="2">
    <source>
        <dbReference type="ARBA" id="ARBA00022692"/>
    </source>
</evidence>
<dbReference type="SUPFAM" id="SSF103473">
    <property type="entry name" value="MFS general substrate transporter"/>
    <property type="match status" value="1"/>
</dbReference>